<protein>
    <submittedName>
        <fullName evidence="2">DUF4180 domain-containing protein</fullName>
    </submittedName>
</protein>
<dbReference type="RefSeq" id="WP_224195589.1">
    <property type="nucleotide sequence ID" value="NZ_JAIRAU010000044.1"/>
</dbReference>
<gene>
    <name evidence="2" type="ORF">K7C98_31885</name>
</gene>
<comment type="caution">
    <text evidence="2">The sequence shown here is derived from an EMBL/GenBank/DDBJ whole genome shotgun (WGS) entry which is preliminary data.</text>
</comment>
<name>A0ABS7U074_9BACT</name>
<feature type="domain" description="DUF4180" evidence="1">
    <location>
        <begin position="16"/>
        <end position="119"/>
    </location>
</feature>
<organism evidence="2 3">
    <name type="scientific">Nannocystis pusilla</name>
    <dbReference type="NCBI Taxonomy" id="889268"/>
    <lineage>
        <taxon>Bacteria</taxon>
        <taxon>Pseudomonadati</taxon>
        <taxon>Myxococcota</taxon>
        <taxon>Polyangia</taxon>
        <taxon>Nannocystales</taxon>
        <taxon>Nannocystaceae</taxon>
        <taxon>Nannocystis</taxon>
    </lineage>
</organism>
<dbReference type="Proteomes" id="UP001139031">
    <property type="component" value="Unassembled WGS sequence"/>
</dbReference>
<keyword evidence="3" id="KW-1185">Reference proteome</keyword>
<dbReference type="Pfam" id="PF13788">
    <property type="entry name" value="DUF4180"/>
    <property type="match status" value="1"/>
</dbReference>
<dbReference type="EMBL" id="JAIRAU010000044">
    <property type="protein sequence ID" value="MBZ5713855.1"/>
    <property type="molecule type" value="Genomic_DNA"/>
</dbReference>
<evidence type="ECO:0000259" key="1">
    <source>
        <dbReference type="Pfam" id="PF13788"/>
    </source>
</evidence>
<proteinExistence type="predicted"/>
<sequence>MTSSQIVRLEGATLLVLADVGPVLGTADAAQLIGDALGAGADTVVVPLARLHPEFLRLRTRIAGEFAQKFVNYRLRMVVLGDLEPALADSEALRDYVRESNRGDSVWFLADRSALARRLRERSP</sequence>
<evidence type="ECO:0000313" key="2">
    <source>
        <dbReference type="EMBL" id="MBZ5713855.1"/>
    </source>
</evidence>
<evidence type="ECO:0000313" key="3">
    <source>
        <dbReference type="Proteomes" id="UP001139031"/>
    </source>
</evidence>
<dbReference type="InterPro" id="IPR025438">
    <property type="entry name" value="DUF4180"/>
</dbReference>
<reference evidence="2" key="1">
    <citation type="submission" date="2021-08" db="EMBL/GenBank/DDBJ databases">
        <authorList>
            <person name="Stevens D.C."/>
        </authorList>
    </citation>
    <scope>NUCLEOTIDE SEQUENCE</scope>
    <source>
        <strain evidence="2">DSM 53165</strain>
    </source>
</reference>
<accession>A0ABS7U074</accession>